<keyword evidence="1" id="KW-0812">Transmembrane</keyword>
<evidence type="ECO:0000313" key="3">
    <source>
        <dbReference type="Proteomes" id="UP000244855"/>
    </source>
</evidence>
<keyword evidence="1" id="KW-1133">Transmembrane helix</keyword>
<feature type="transmembrane region" description="Helical" evidence="1">
    <location>
        <begin position="34"/>
        <end position="52"/>
    </location>
</feature>
<sequence>MIEGTALSTQLIAATRLQISDWLKRIREHNFLRSHAHIPLLCLIYLGMYIHVRKQH</sequence>
<dbReference type="EMBL" id="KZ805411">
    <property type="protein sequence ID" value="PVH98561.1"/>
    <property type="molecule type" value="Genomic_DNA"/>
</dbReference>
<organism evidence="2 3">
    <name type="scientific">Periconia macrospinosa</name>
    <dbReference type="NCBI Taxonomy" id="97972"/>
    <lineage>
        <taxon>Eukaryota</taxon>
        <taxon>Fungi</taxon>
        <taxon>Dikarya</taxon>
        <taxon>Ascomycota</taxon>
        <taxon>Pezizomycotina</taxon>
        <taxon>Dothideomycetes</taxon>
        <taxon>Pleosporomycetidae</taxon>
        <taxon>Pleosporales</taxon>
        <taxon>Massarineae</taxon>
        <taxon>Periconiaceae</taxon>
        <taxon>Periconia</taxon>
    </lineage>
</organism>
<dbReference type="AlphaFoldDB" id="A0A2V1DL39"/>
<evidence type="ECO:0000313" key="2">
    <source>
        <dbReference type="EMBL" id="PVH98561.1"/>
    </source>
</evidence>
<name>A0A2V1DL39_9PLEO</name>
<dbReference type="Proteomes" id="UP000244855">
    <property type="component" value="Unassembled WGS sequence"/>
</dbReference>
<protein>
    <submittedName>
        <fullName evidence="2">Uncharacterized protein</fullName>
    </submittedName>
</protein>
<keyword evidence="3" id="KW-1185">Reference proteome</keyword>
<keyword evidence="1" id="KW-0472">Membrane</keyword>
<reference evidence="2 3" key="1">
    <citation type="journal article" date="2018" name="Sci. Rep.">
        <title>Comparative genomics provides insights into the lifestyle and reveals functional heterogeneity of dark septate endophytic fungi.</title>
        <authorList>
            <person name="Knapp D.G."/>
            <person name="Nemeth J.B."/>
            <person name="Barry K."/>
            <person name="Hainaut M."/>
            <person name="Henrissat B."/>
            <person name="Johnson J."/>
            <person name="Kuo A."/>
            <person name="Lim J.H.P."/>
            <person name="Lipzen A."/>
            <person name="Nolan M."/>
            <person name="Ohm R.A."/>
            <person name="Tamas L."/>
            <person name="Grigoriev I.V."/>
            <person name="Spatafora J.W."/>
            <person name="Nagy L.G."/>
            <person name="Kovacs G.M."/>
        </authorList>
    </citation>
    <scope>NUCLEOTIDE SEQUENCE [LARGE SCALE GENOMIC DNA]</scope>
    <source>
        <strain evidence="2 3">DSE2036</strain>
    </source>
</reference>
<gene>
    <name evidence="2" type="ORF">DM02DRAFT_45207</name>
</gene>
<evidence type="ECO:0000256" key="1">
    <source>
        <dbReference type="SAM" id="Phobius"/>
    </source>
</evidence>
<proteinExistence type="predicted"/>
<accession>A0A2V1DL39</accession>